<evidence type="ECO:0000313" key="1">
    <source>
        <dbReference type="EMBL" id="CEK52263.1"/>
    </source>
</evidence>
<protein>
    <submittedName>
        <fullName evidence="1">Uncharacterized protein</fullName>
    </submittedName>
</protein>
<reference evidence="1" key="1">
    <citation type="submission" date="2014-12" db="EMBL/GenBank/DDBJ databases">
        <title>Insight into the proteome of Arion vulgaris.</title>
        <authorList>
            <person name="Aradska J."/>
            <person name="Bulat T."/>
            <person name="Smidak R."/>
            <person name="Sarate P."/>
            <person name="Gangsoo J."/>
            <person name="Sialana F."/>
            <person name="Bilban M."/>
            <person name="Lubec G."/>
        </authorList>
    </citation>
    <scope>NUCLEOTIDE SEQUENCE</scope>
    <source>
        <tissue evidence="1">Skin</tissue>
    </source>
</reference>
<accession>A0A0B6Y7Z5</accession>
<name>A0A0B6Y7Z5_9EUPU</name>
<sequence length="51" mass="6127">MLQPHQNKVDLMWLKRAVNKLREKVTNTLFKGNKEKVERQLHLLIQSLIFV</sequence>
<organism evidence="1">
    <name type="scientific">Arion vulgaris</name>
    <dbReference type="NCBI Taxonomy" id="1028688"/>
    <lineage>
        <taxon>Eukaryota</taxon>
        <taxon>Metazoa</taxon>
        <taxon>Spiralia</taxon>
        <taxon>Lophotrochozoa</taxon>
        <taxon>Mollusca</taxon>
        <taxon>Gastropoda</taxon>
        <taxon>Heterobranchia</taxon>
        <taxon>Euthyneura</taxon>
        <taxon>Panpulmonata</taxon>
        <taxon>Eupulmonata</taxon>
        <taxon>Stylommatophora</taxon>
        <taxon>Helicina</taxon>
        <taxon>Arionoidea</taxon>
        <taxon>Arionidae</taxon>
        <taxon>Arion</taxon>
    </lineage>
</organism>
<dbReference type="AlphaFoldDB" id="A0A0B6Y7Z5"/>
<gene>
    <name evidence="1" type="primary">ORF16099</name>
</gene>
<proteinExistence type="predicted"/>
<dbReference type="EMBL" id="HACG01005398">
    <property type="protein sequence ID" value="CEK52263.1"/>
    <property type="molecule type" value="Transcribed_RNA"/>
</dbReference>